<feature type="compositionally biased region" description="Polar residues" evidence="2">
    <location>
        <begin position="306"/>
        <end position="318"/>
    </location>
</feature>
<evidence type="ECO:0000256" key="2">
    <source>
        <dbReference type="SAM" id="MobiDB-lite"/>
    </source>
</evidence>
<dbReference type="Proteomes" id="UP000800038">
    <property type="component" value="Unassembled WGS sequence"/>
</dbReference>
<feature type="compositionally biased region" description="Low complexity" evidence="2">
    <location>
        <begin position="238"/>
        <end position="249"/>
    </location>
</feature>
<protein>
    <submittedName>
        <fullName evidence="3">Uncharacterized protein</fullName>
    </submittedName>
</protein>
<feature type="compositionally biased region" description="Basic and acidic residues" evidence="2">
    <location>
        <begin position="325"/>
        <end position="337"/>
    </location>
</feature>
<organism evidence="3 4">
    <name type="scientific">Clathrospora elynae</name>
    <dbReference type="NCBI Taxonomy" id="706981"/>
    <lineage>
        <taxon>Eukaryota</taxon>
        <taxon>Fungi</taxon>
        <taxon>Dikarya</taxon>
        <taxon>Ascomycota</taxon>
        <taxon>Pezizomycotina</taxon>
        <taxon>Dothideomycetes</taxon>
        <taxon>Pleosporomycetidae</taxon>
        <taxon>Pleosporales</taxon>
        <taxon>Diademaceae</taxon>
        <taxon>Clathrospora</taxon>
    </lineage>
</organism>
<feature type="region of interest" description="Disordered" evidence="2">
    <location>
        <begin position="1"/>
        <end position="73"/>
    </location>
</feature>
<sequence length="616" mass="66656">MSANAGFWAAGSKTVKAAASPTPTITEAPPKPKPMPAAPQKKGLVLKGTNGAADGNGATASTPNGKKTDWADEDEDDNFVAQFTTELKDPRLTSLENTVTVKSERVKELEATVTTKDLRIEMLESAVAEKGDKIADLESVVAENNAKIEQLRKENNEQYIHVQELVGEVDEKDRRIEQLEAEIEEVKETSTMTVTGELQGTTQKETEANDTASETVSAEEFEHVDTAKIASESEESTVDTTETSATTPEKTPPKKDTRSALLKKSDFPTFLTNETLKVVPPAPKPKKLSFPIDLSKYGKNGAAQPATKQVSSPTQGATAPTWGHSSKEARVKTDKVPDFNPSADIRRMSIGERVVYANGPEVIVKMGDAKLATIPKYVLMQCSYKALGYFKEHPNATSWTFPAGSMDVDAAKAHLGWMDEMTYQGRVYSITLNGNPSFDKKNLRICRAARVLGLNNTYVGHFTKQLCDRIRNQDASTEFMDMVCELAYPENDPVFECLANNLVNQSKTKNVKDPAQLEALVAKHANLKENMAGIEKRISSKLRKGGSSREGSKDRTGGAGGAGGRGGKPGAGAVDKPTAVIARRSGGWAGWQTLQRCGGDFDGLDDGRVVDSFVYA</sequence>
<feature type="region of interest" description="Disordered" evidence="2">
    <location>
        <begin position="538"/>
        <end position="574"/>
    </location>
</feature>
<accession>A0A6A5SC46</accession>
<feature type="compositionally biased region" description="Polar residues" evidence="2">
    <location>
        <begin position="192"/>
        <end position="216"/>
    </location>
</feature>
<dbReference type="OrthoDB" id="3776185at2759"/>
<dbReference type="AlphaFoldDB" id="A0A6A5SC46"/>
<feature type="region of interest" description="Disordered" evidence="2">
    <location>
        <begin position="192"/>
        <end position="260"/>
    </location>
</feature>
<reference evidence="3" key="1">
    <citation type="journal article" date="2020" name="Stud. Mycol.">
        <title>101 Dothideomycetes genomes: a test case for predicting lifestyles and emergence of pathogens.</title>
        <authorList>
            <person name="Haridas S."/>
            <person name="Albert R."/>
            <person name="Binder M."/>
            <person name="Bloem J."/>
            <person name="Labutti K."/>
            <person name="Salamov A."/>
            <person name="Andreopoulos B."/>
            <person name="Baker S."/>
            <person name="Barry K."/>
            <person name="Bills G."/>
            <person name="Bluhm B."/>
            <person name="Cannon C."/>
            <person name="Castanera R."/>
            <person name="Culley D."/>
            <person name="Daum C."/>
            <person name="Ezra D."/>
            <person name="Gonzalez J."/>
            <person name="Henrissat B."/>
            <person name="Kuo A."/>
            <person name="Liang C."/>
            <person name="Lipzen A."/>
            <person name="Lutzoni F."/>
            <person name="Magnuson J."/>
            <person name="Mondo S."/>
            <person name="Nolan M."/>
            <person name="Ohm R."/>
            <person name="Pangilinan J."/>
            <person name="Park H.-J."/>
            <person name="Ramirez L."/>
            <person name="Alfaro M."/>
            <person name="Sun H."/>
            <person name="Tritt A."/>
            <person name="Yoshinaga Y."/>
            <person name="Zwiers L.-H."/>
            <person name="Turgeon B."/>
            <person name="Goodwin S."/>
            <person name="Spatafora J."/>
            <person name="Crous P."/>
            <person name="Grigoriev I."/>
        </authorList>
    </citation>
    <scope>NUCLEOTIDE SEQUENCE</scope>
    <source>
        <strain evidence="3">CBS 161.51</strain>
    </source>
</reference>
<keyword evidence="1" id="KW-0175">Coiled coil</keyword>
<keyword evidence="4" id="KW-1185">Reference proteome</keyword>
<name>A0A6A5SC46_9PLEO</name>
<feature type="compositionally biased region" description="Gly residues" evidence="2">
    <location>
        <begin position="557"/>
        <end position="570"/>
    </location>
</feature>
<dbReference type="Gene3D" id="1.20.5.340">
    <property type="match status" value="1"/>
</dbReference>
<evidence type="ECO:0000313" key="3">
    <source>
        <dbReference type="EMBL" id="KAF1935007.1"/>
    </source>
</evidence>
<evidence type="ECO:0000313" key="4">
    <source>
        <dbReference type="Proteomes" id="UP000800038"/>
    </source>
</evidence>
<proteinExistence type="predicted"/>
<dbReference type="EMBL" id="ML976329">
    <property type="protein sequence ID" value="KAF1935007.1"/>
    <property type="molecule type" value="Genomic_DNA"/>
</dbReference>
<feature type="compositionally biased region" description="Low complexity" evidence="2">
    <location>
        <begin position="38"/>
        <end position="60"/>
    </location>
</feature>
<evidence type="ECO:0000256" key="1">
    <source>
        <dbReference type="SAM" id="Coils"/>
    </source>
</evidence>
<feature type="compositionally biased region" description="Basic and acidic residues" evidence="2">
    <location>
        <begin position="251"/>
        <end position="260"/>
    </location>
</feature>
<feature type="region of interest" description="Disordered" evidence="2">
    <location>
        <begin position="300"/>
        <end position="340"/>
    </location>
</feature>
<feature type="coiled-coil region" evidence="1">
    <location>
        <begin position="92"/>
        <end position="189"/>
    </location>
</feature>
<gene>
    <name evidence="3" type="ORF">EJ02DRAFT_507269</name>
</gene>